<evidence type="ECO:0000256" key="1">
    <source>
        <dbReference type="ARBA" id="ARBA00022795"/>
    </source>
</evidence>
<evidence type="ECO:0000313" key="2">
    <source>
        <dbReference type="EMBL" id="QDI91835.1"/>
    </source>
</evidence>
<dbReference type="Pfam" id="PF05130">
    <property type="entry name" value="FlgN"/>
    <property type="match status" value="1"/>
</dbReference>
<sequence length="166" mass="19301">MNDIVTLKESLERLNQHHEYLLALAAKKTKAIQNSDREVLEEIVRLEQGEVRSLRQMEKARRRMVATFIDRHCPHLETDAPMERWISYVPEKERGELEEHKKKLQATILDLQEKNGLNQQLLNDGLAMVTAMLGAVRQEEYTVYTSAANTKKTNDFKRFSTFDSKA</sequence>
<organism evidence="2 3">
    <name type="scientific">Salicibibacter halophilus</name>
    <dbReference type="NCBI Taxonomy" id="2502791"/>
    <lineage>
        <taxon>Bacteria</taxon>
        <taxon>Bacillati</taxon>
        <taxon>Bacillota</taxon>
        <taxon>Bacilli</taxon>
        <taxon>Bacillales</taxon>
        <taxon>Bacillaceae</taxon>
        <taxon>Salicibibacter</taxon>
    </lineage>
</organism>
<keyword evidence="2" id="KW-0969">Cilium</keyword>
<dbReference type="RefSeq" id="WP_142090349.1">
    <property type="nucleotide sequence ID" value="NZ_CP035485.1"/>
</dbReference>
<dbReference type="EMBL" id="CP035485">
    <property type="protein sequence ID" value="QDI91835.1"/>
    <property type="molecule type" value="Genomic_DNA"/>
</dbReference>
<keyword evidence="2" id="KW-0282">Flagellum</keyword>
<dbReference type="OrthoDB" id="2968161at2"/>
<dbReference type="KEGG" id="sale:EPH95_12150"/>
<keyword evidence="3" id="KW-1185">Reference proteome</keyword>
<dbReference type="Proteomes" id="UP000319756">
    <property type="component" value="Chromosome"/>
</dbReference>
<proteinExistence type="predicted"/>
<dbReference type="SUPFAM" id="SSF140566">
    <property type="entry name" value="FlgN-like"/>
    <property type="match status" value="1"/>
</dbReference>
<dbReference type="InterPro" id="IPR036679">
    <property type="entry name" value="FlgN-like_sf"/>
</dbReference>
<reference evidence="3" key="1">
    <citation type="submission" date="2019-01" db="EMBL/GenBank/DDBJ databases">
        <title>Genomic analysis of Salicibibacter sp. NKC3-5.</title>
        <authorList>
            <person name="Oh Y.J."/>
        </authorList>
    </citation>
    <scope>NUCLEOTIDE SEQUENCE [LARGE SCALE GENOMIC DNA]</scope>
    <source>
        <strain evidence="3">NKC3-5</strain>
    </source>
</reference>
<dbReference type="Gene3D" id="1.20.58.300">
    <property type="entry name" value="FlgN-like"/>
    <property type="match status" value="1"/>
</dbReference>
<evidence type="ECO:0000313" key="3">
    <source>
        <dbReference type="Proteomes" id="UP000319756"/>
    </source>
</evidence>
<protein>
    <submittedName>
        <fullName evidence="2">Flagellar protein FlgN</fullName>
    </submittedName>
</protein>
<keyword evidence="1" id="KW-1005">Bacterial flagellum biogenesis</keyword>
<name>A0A514LJX6_9BACI</name>
<dbReference type="GO" id="GO:0044780">
    <property type="term" value="P:bacterial-type flagellum assembly"/>
    <property type="evidence" value="ECO:0007669"/>
    <property type="project" value="InterPro"/>
</dbReference>
<dbReference type="InterPro" id="IPR007809">
    <property type="entry name" value="FlgN-like"/>
</dbReference>
<gene>
    <name evidence="2" type="ORF">EPH95_12150</name>
</gene>
<accession>A0A514LJX6</accession>
<keyword evidence="2" id="KW-0966">Cell projection</keyword>
<dbReference type="AlphaFoldDB" id="A0A514LJX6"/>